<evidence type="ECO:0000313" key="3">
    <source>
        <dbReference type="Proteomes" id="UP000887574"/>
    </source>
</evidence>
<dbReference type="WBParaSite" id="jg26275">
    <property type="protein sequence ID" value="jg26275"/>
    <property type="gene ID" value="jg26275"/>
</dbReference>
<name>A0A915E3D1_9BILA</name>
<organism evidence="3 4">
    <name type="scientific">Ditylenchus dipsaci</name>
    <dbReference type="NCBI Taxonomy" id="166011"/>
    <lineage>
        <taxon>Eukaryota</taxon>
        <taxon>Metazoa</taxon>
        <taxon>Ecdysozoa</taxon>
        <taxon>Nematoda</taxon>
        <taxon>Chromadorea</taxon>
        <taxon>Rhabditida</taxon>
        <taxon>Tylenchina</taxon>
        <taxon>Tylenchomorpha</taxon>
        <taxon>Sphaerularioidea</taxon>
        <taxon>Anguinidae</taxon>
        <taxon>Anguininae</taxon>
        <taxon>Ditylenchus</taxon>
    </lineage>
</organism>
<feature type="coiled-coil region" evidence="1">
    <location>
        <begin position="396"/>
        <end position="423"/>
    </location>
</feature>
<feature type="region of interest" description="Disordered" evidence="2">
    <location>
        <begin position="546"/>
        <end position="576"/>
    </location>
</feature>
<proteinExistence type="predicted"/>
<keyword evidence="1" id="KW-0175">Coiled coil</keyword>
<dbReference type="AlphaFoldDB" id="A0A915E3D1"/>
<evidence type="ECO:0000256" key="2">
    <source>
        <dbReference type="SAM" id="MobiDB-lite"/>
    </source>
</evidence>
<protein>
    <submittedName>
        <fullName evidence="4">GRIP domain-containing protein</fullName>
    </submittedName>
</protein>
<feature type="region of interest" description="Disordered" evidence="2">
    <location>
        <begin position="437"/>
        <end position="468"/>
    </location>
</feature>
<dbReference type="Proteomes" id="UP000887574">
    <property type="component" value="Unplaced"/>
</dbReference>
<feature type="compositionally biased region" description="Basic residues" evidence="2">
    <location>
        <begin position="454"/>
        <end position="463"/>
    </location>
</feature>
<feature type="coiled-coil region" evidence="1">
    <location>
        <begin position="153"/>
        <end position="205"/>
    </location>
</feature>
<feature type="coiled-coil region" evidence="1">
    <location>
        <begin position="240"/>
        <end position="304"/>
    </location>
</feature>
<feature type="compositionally biased region" description="Basic and acidic residues" evidence="2">
    <location>
        <begin position="664"/>
        <end position="682"/>
    </location>
</feature>
<keyword evidence="3" id="KW-1185">Reference proteome</keyword>
<reference evidence="4" key="1">
    <citation type="submission" date="2022-11" db="UniProtKB">
        <authorList>
            <consortium name="WormBaseParasite"/>
        </authorList>
    </citation>
    <scope>IDENTIFICATION</scope>
</reference>
<feature type="region of interest" description="Disordered" evidence="2">
    <location>
        <begin position="660"/>
        <end position="711"/>
    </location>
</feature>
<feature type="compositionally biased region" description="Polar residues" evidence="2">
    <location>
        <begin position="566"/>
        <end position="575"/>
    </location>
</feature>
<accession>A0A915E3D1</accession>
<evidence type="ECO:0000313" key="4">
    <source>
        <dbReference type="WBParaSite" id="jg26275"/>
    </source>
</evidence>
<sequence>MHPSMPKDPRLYRKAIPLKDICPSSLGLAQQSTSFNGTPFFDQFKCLPNSGVVTATSACFNIPIPNPRQKKVSYPEKKDQNAENFYNQNASLEKATYPENKDKTIEQLNRKNASLEKVIKDWKSVNKNGEKSFNRRIKPTGLRFKCSKLPAMKRDYRKEIDRLRALNANQLSQFETDNQVLQNQLQAVQKELENHQKELADLKLQGNTACEAEETIRKLQHELGVLKGSEITCDVLQNKLDSKEKILKTSMDRIELLEEQLKEASNQLALHAQELINCNVKCLKAEQEAENWKLQHRKAKEEEEVKKSKPSTTDSYTNTDVFDLTPAHLQHCIDQTIELHKELKKVCEETKQGNALLVKERQDMKQQEDGWNNETENLKQLCHTTKGHLEKCMADLRSTEDRLLEESQQHAKLQVKYKQLEKTTLQQSFPSVIHSSVLPPSMETRKRPFVSKPLSRRAKKRRRLEAASPRATLSSALNYLPSSSGATIDDSITISDDEQEMPEAANRCSRFAAILNSVTKAHTLQQATPTPFKFVLDTSMFASQENRTEVRLPETTPNFSFKRPPNEQSSSTIHQPHSLENLADISESASQEILLSSSEEAAAQNQSSLSESKISESQPCAFLDTHHSSEQEAQIIDEATSENDQLMSLAIEAEFSMLDSQTKSAKERVARRPTGDPERIQTKESPITRTENLEEGDQHVICQTASTKSHSRNSRKTLRDFVIYLQKFDKSMPAHNAIIPFCDLYNVPEQDRPQLFTQLIPIALDFRSKENRVNNSK</sequence>
<evidence type="ECO:0000256" key="1">
    <source>
        <dbReference type="SAM" id="Coils"/>
    </source>
</evidence>
<feature type="region of interest" description="Disordered" evidence="2">
    <location>
        <begin position="596"/>
        <end position="616"/>
    </location>
</feature>